<dbReference type="PROSITE" id="PS01359">
    <property type="entry name" value="ZF_PHD_1"/>
    <property type="match status" value="1"/>
</dbReference>
<evidence type="ECO:0000313" key="5">
    <source>
        <dbReference type="Proteomes" id="UP001292094"/>
    </source>
</evidence>
<evidence type="ECO:0000256" key="1">
    <source>
        <dbReference type="ARBA" id="ARBA00022723"/>
    </source>
</evidence>
<dbReference type="SUPFAM" id="SSF57903">
    <property type="entry name" value="FYVE/PHD zinc finger"/>
    <property type="match status" value="1"/>
</dbReference>
<keyword evidence="5" id="KW-1185">Reference proteome</keyword>
<protein>
    <recommendedName>
        <fullName evidence="6">Zinc finger PHD-type domain-containing protein</fullName>
    </recommendedName>
</protein>
<dbReference type="InterPro" id="IPR011011">
    <property type="entry name" value="Znf_FYVE_PHD"/>
</dbReference>
<comment type="caution">
    <text evidence="4">The sequence shown here is derived from an EMBL/GenBank/DDBJ whole genome shotgun (WGS) entry which is preliminary data.</text>
</comment>
<dbReference type="CDD" id="cd15489">
    <property type="entry name" value="PHD_SF"/>
    <property type="match status" value="1"/>
</dbReference>
<evidence type="ECO:0008006" key="6">
    <source>
        <dbReference type="Google" id="ProtNLM"/>
    </source>
</evidence>
<reference evidence="4" key="1">
    <citation type="submission" date="2023-11" db="EMBL/GenBank/DDBJ databases">
        <title>Genome assemblies of two species of porcelain crab, Petrolisthes cinctipes and Petrolisthes manimaculis (Anomura: Porcellanidae).</title>
        <authorList>
            <person name="Angst P."/>
        </authorList>
    </citation>
    <scope>NUCLEOTIDE SEQUENCE</scope>
    <source>
        <strain evidence="4">PB745_02</strain>
        <tissue evidence="4">Gill</tissue>
    </source>
</reference>
<accession>A0AAE1QMG9</accession>
<dbReference type="Gene3D" id="3.30.40.10">
    <property type="entry name" value="Zinc/RING finger domain, C3HC4 (zinc finger)"/>
    <property type="match status" value="1"/>
</dbReference>
<dbReference type="AlphaFoldDB" id="A0AAE1QMG9"/>
<dbReference type="Proteomes" id="UP001292094">
    <property type="component" value="Unassembled WGS sequence"/>
</dbReference>
<keyword evidence="3" id="KW-0862">Zinc</keyword>
<dbReference type="InterPro" id="IPR013083">
    <property type="entry name" value="Znf_RING/FYVE/PHD"/>
</dbReference>
<organism evidence="4 5">
    <name type="scientific">Petrolisthes manimaculis</name>
    <dbReference type="NCBI Taxonomy" id="1843537"/>
    <lineage>
        <taxon>Eukaryota</taxon>
        <taxon>Metazoa</taxon>
        <taxon>Ecdysozoa</taxon>
        <taxon>Arthropoda</taxon>
        <taxon>Crustacea</taxon>
        <taxon>Multicrustacea</taxon>
        <taxon>Malacostraca</taxon>
        <taxon>Eumalacostraca</taxon>
        <taxon>Eucarida</taxon>
        <taxon>Decapoda</taxon>
        <taxon>Pleocyemata</taxon>
        <taxon>Anomura</taxon>
        <taxon>Galatheoidea</taxon>
        <taxon>Porcellanidae</taxon>
        <taxon>Petrolisthes</taxon>
    </lineage>
</organism>
<evidence type="ECO:0000313" key="4">
    <source>
        <dbReference type="EMBL" id="KAK4329185.1"/>
    </source>
</evidence>
<proteinExistence type="predicted"/>
<name>A0AAE1QMG9_9EUCA</name>
<dbReference type="EMBL" id="JAWZYT010000029">
    <property type="protein sequence ID" value="KAK4329185.1"/>
    <property type="molecule type" value="Genomic_DNA"/>
</dbReference>
<keyword evidence="1" id="KW-0479">Metal-binding</keyword>
<gene>
    <name evidence="4" type="ORF">Pmani_000414</name>
</gene>
<keyword evidence="2" id="KW-0863">Zinc-finger</keyword>
<sequence length="286" mass="32384">MDKLITSRIVKSNKELCNKCTKEVNTPAIRCDQCKNILHVSCTQLPSYTVIKYFTSRIQFTCENCVKLGIEEYQTLVDWLEQNVGNVQQTGDGTLVTAITELRADIKLLNRTINNENKDNKRQLYPDMLQTQQQADANQATTKTRQVKHPGTSYADVAGKVKPNQHAVFIKPKDLTTPSNNKEIISTLKQVPMVTAKTIQQKTMKLVFPSESTKDRAVEALEANDQIAGNHQIISEKKLKPKISITFIPDCIEDSDIIKSIQDKNENLVDIMTEEEDMKLLFTKLL</sequence>
<evidence type="ECO:0000256" key="2">
    <source>
        <dbReference type="ARBA" id="ARBA00022771"/>
    </source>
</evidence>
<dbReference type="InterPro" id="IPR019786">
    <property type="entry name" value="Zinc_finger_PHD-type_CS"/>
</dbReference>
<dbReference type="GO" id="GO:0008270">
    <property type="term" value="F:zinc ion binding"/>
    <property type="evidence" value="ECO:0007669"/>
    <property type="project" value="UniProtKB-KW"/>
</dbReference>
<evidence type="ECO:0000256" key="3">
    <source>
        <dbReference type="ARBA" id="ARBA00022833"/>
    </source>
</evidence>